<dbReference type="AlphaFoldDB" id="A0A6I6MJV0"/>
<organism evidence="2 3">
    <name type="scientific">Terricaulis silvestris</name>
    <dbReference type="NCBI Taxonomy" id="2686094"/>
    <lineage>
        <taxon>Bacteria</taxon>
        <taxon>Pseudomonadati</taxon>
        <taxon>Pseudomonadota</taxon>
        <taxon>Alphaproteobacteria</taxon>
        <taxon>Caulobacterales</taxon>
        <taxon>Caulobacteraceae</taxon>
        <taxon>Terricaulis</taxon>
    </lineage>
</organism>
<evidence type="ECO:0008006" key="4">
    <source>
        <dbReference type="Google" id="ProtNLM"/>
    </source>
</evidence>
<dbReference type="RefSeq" id="WP_158764231.1">
    <property type="nucleotide sequence ID" value="NZ_CP047045.1"/>
</dbReference>
<protein>
    <recommendedName>
        <fullName evidence="4">Lipoprotein</fullName>
    </recommendedName>
</protein>
<feature type="chain" id="PRO_5026122838" description="Lipoprotein" evidence="1">
    <location>
        <begin position="19"/>
        <end position="151"/>
    </location>
</feature>
<dbReference type="PROSITE" id="PS51257">
    <property type="entry name" value="PROKAR_LIPOPROTEIN"/>
    <property type="match status" value="1"/>
</dbReference>
<sequence>MRLVMLALLFTTAACSPAAGPPAEEPAPVEAAAPASVDLGPYTNSWDAAEFSHFRHTLQASAPGAQTLTLQAQTDSPGGETVAVYPIGPDGERRTVRIVFVIADGDGTSEDATVDVPAEGLPVEVIVENAGGRRHAGNYTITLTPAATPAP</sequence>
<dbReference type="Proteomes" id="UP000431269">
    <property type="component" value="Chromosome"/>
</dbReference>
<name>A0A6I6MJV0_9CAUL</name>
<dbReference type="KEGG" id="tsv:DSM104635_00020"/>
<feature type="signal peptide" evidence="1">
    <location>
        <begin position="1"/>
        <end position="18"/>
    </location>
</feature>
<gene>
    <name evidence="2" type="ORF">DSM104635_00020</name>
</gene>
<reference evidence="3" key="1">
    <citation type="submission" date="2019-12" db="EMBL/GenBank/DDBJ databases">
        <title>Complete genome of Terracaulis silvestris 0127_4.</title>
        <authorList>
            <person name="Vieira S."/>
            <person name="Riedel T."/>
            <person name="Sproer C."/>
            <person name="Pascual J."/>
            <person name="Boedeker C."/>
            <person name="Overmann J."/>
        </authorList>
    </citation>
    <scope>NUCLEOTIDE SEQUENCE [LARGE SCALE GENOMIC DNA]</scope>
    <source>
        <strain evidence="3">0127_4</strain>
    </source>
</reference>
<evidence type="ECO:0000256" key="1">
    <source>
        <dbReference type="SAM" id="SignalP"/>
    </source>
</evidence>
<proteinExistence type="predicted"/>
<evidence type="ECO:0000313" key="2">
    <source>
        <dbReference type="EMBL" id="QGZ93214.1"/>
    </source>
</evidence>
<keyword evidence="1" id="KW-0732">Signal</keyword>
<keyword evidence="3" id="KW-1185">Reference proteome</keyword>
<evidence type="ECO:0000313" key="3">
    <source>
        <dbReference type="Proteomes" id="UP000431269"/>
    </source>
</evidence>
<accession>A0A6I6MJV0</accession>
<dbReference type="EMBL" id="CP047045">
    <property type="protein sequence ID" value="QGZ93214.1"/>
    <property type="molecule type" value="Genomic_DNA"/>
</dbReference>